<dbReference type="Proteomes" id="UP000646365">
    <property type="component" value="Unassembled WGS sequence"/>
</dbReference>
<organism evidence="2 3">
    <name type="scientific">Aliidongia dinghuensis</name>
    <dbReference type="NCBI Taxonomy" id="1867774"/>
    <lineage>
        <taxon>Bacteria</taxon>
        <taxon>Pseudomonadati</taxon>
        <taxon>Pseudomonadota</taxon>
        <taxon>Alphaproteobacteria</taxon>
        <taxon>Rhodospirillales</taxon>
        <taxon>Dongiaceae</taxon>
        <taxon>Aliidongia</taxon>
    </lineage>
</organism>
<protein>
    <submittedName>
        <fullName evidence="2">Inorganic triphosphatase</fullName>
    </submittedName>
</protein>
<dbReference type="RefSeq" id="WP_189042351.1">
    <property type="nucleotide sequence ID" value="NZ_BMJQ01000001.1"/>
</dbReference>
<gene>
    <name evidence="2" type="ORF">GCM10011611_06520</name>
</gene>
<reference evidence="2" key="2">
    <citation type="submission" date="2020-09" db="EMBL/GenBank/DDBJ databases">
        <authorList>
            <person name="Sun Q."/>
            <person name="Zhou Y."/>
        </authorList>
    </citation>
    <scope>NUCLEOTIDE SEQUENCE</scope>
    <source>
        <strain evidence="2">CGMCC 1.15725</strain>
    </source>
</reference>
<dbReference type="SUPFAM" id="SSF55154">
    <property type="entry name" value="CYTH-like phosphatases"/>
    <property type="match status" value="1"/>
</dbReference>
<keyword evidence="3" id="KW-1185">Reference proteome</keyword>
<evidence type="ECO:0000313" key="2">
    <source>
        <dbReference type="EMBL" id="GGF03759.1"/>
    </source>
</evidence>
<dbReference type="InterPro" id="IPR038186">
    <property type="entry name" value="CHAD_dom_sf"/>
</dbReference>
<reference evidence="2" key="1">
    <citation type="journal article" date="2014" name="Int. J. Syst. Evol. Microbiol.">
        <title>Complete genome sequence of Corynebacterium casei LMG S-19264T (=DSM 44701T), isolated from a smear-ripened cheese.</title>
        <authorList>
            <consortium name="US DOE Joint Genome Institute (JGI-PGF)"/>
            <person name="Walter F."/>
            <person name="Albersmeier A."/>
            <person name="Kalinowski J."/>
            <person name="Ruckert C."/>
        </authorList>
    </citation>
    <scope>NUCLEOTIDE SEQUENCE</scope>
    <source>
        <strain evidence="2">CGMCC 1.15725</strain>
    </source>
</reference>
<dbReference type="Pfam" id="PF05235">
    <property type="entry name" value="CHAD"/>
    <property type="match status" value="1"/>
</dbReference>
<dbReference type="SMART" id="SM00880">
    <property type="entry name" value="CHAD"/>
    <property type="match status" value="1"/>
</dbReference>
<dbReference type="Gene3D" id="1.40.20.10">
    <property type="entry name" value="CHAD domain"/>
    <property type="match status" value="1"/>
</dbReference>
<dbReference type="PANTHER" id="PTHR39339:SF1">
    <property type="entry name" value="CHAD DOMAIN-CONTAINING PROTEIN"/>
    <property type="match status" value="1"/>
</dbReference>
<dbReference type="InterPro" id="IPR007899">
    <property type="entry name" value="CHAD_dom"/>
</dbReference>
<feature type="domain" description="CHAD" evidence="1">
    <location>
        <begin position="247"/>
        <end position="532"/>
    </location>
</feature>
<proteinExistence type="predicted"/>
<name>A0A8J2YR59_9PROT</name>
<dbReference type="EMBL" id="BMJQ01000001">
    <property type="protein sequence ID" value="GGF03759.1"/>
    <property type="molecule type" value="Genomic_DNA"/>
</dbReference>
<sequence>MMIDATVEPASEIATAPEIPAPVVPPATPPLRLLLDVDGEAAAVLAKAEVVLAHAAKRPVIRRLRQVFWDTPGLTIGRQGIGFAIETSGRRRQQLMRPIGVRPTGGRILSPVAMALDGERLDPARLAFLPGIDVGHVARLLPSDLVPVLALDLHRTIWQIEFGEARFALTLEKAEVEATAGRLGPCQVELLLQAGPAHGLYDFAAELHRAVPFELATHDAVQQAYRLVAAEDWWPTEPGQAPLLHHAMSVEQGLLAIGRAAVADLRAEIGRLTQAMPVEQVHQARVALRRLRSILSVFRKALPDAPRRALAGDLTALASALGQAREWDVFMANTLTPLGRALGEERGLKGLGFTAAVLRERAAADAYAAVLASDFMGLSLRLAAWFDAGLWPEPPSAEAAALLAEPLERYATAILRKSHKRFLAAGAHLAEAGPSDLHGLRIDAKRLRYVAEFFRPLFPGKPARRYVAALRDIQDILGTLNDAVVARGLAAKLAAQDEKYGPRAAGLVAGWSAAETEAARQRFAEVWRQFTKTARFWKDR</sequence>
<dbReference type="AlphaFoldDB" id="A0A8J2YR59"/>
<evidence type="ECO:0000259" key="1">
    <source>
        <dbReference type="PROSITE" id="PS51708"/>
    </source>
</evidence>
<evidence type="ECO:0000313" key="3">
    <source>
        <dbReference type="Proteomes" id="UP000646365"/>
    </source>
</evidence>
<comment type="caution">
    <text evidence="2">The sequence shown here is derived from an EMBL/GenBank/DDBJ whole genome shotgun (WGS) entry which is preliminary data.</text>
</comment>
<dbReference type="PANTHER" id="PTHR39339">
    <property type="entry name" value="SLR1444 PROTEIN"/>
    <property type="match status" value="1"/>
</dbReference>
<dbReference type="InterPro" id="IPR033469">
    <property type="entry name" value="CYTH-like_dom_sf"/>
</dbReference>
<dbReference type="PROSITE" id="PS51708">
    <property type="entry name" value="CHAD"/>
    <property type="match status" value="1"/>
</dbReference>
<accession>A0A8J2YR59</accession>